<dbReference type="Proteomes" id="UP000838412">
    <property type="component" value="Chromosome 16"/>
</dbReference>
<sequence>MQFSNMKRAVGIGLPLGLILAVAVYLALTDFRKNESSESRHRVIKRSIVLPDDLQNALQAAAAEDAPHYVKNKRFLPAIANLAGNLLCKFLQQLWL</sequence>
<proteinExistence type="predicted"/>
<organism evidence="1 2">
    <name type="scientific">Branchiostoma lanceolatum</name>
    <name type="common">Common lancelet</name>
    <name type="synonym">Amphioxus lanceolatum</name>
    <dbReference type="NCBI Taxonomy" id="7740"/>
    <lineage>
        <taxon>Eukaryota</taxon>
        <taxon>Metazoa</taxon>
        <taxon>Chordata</taxon>
        <taxon>Cephalochordata</taxon>
        <taxon>Leptocardii</taxon>
        <taxon>Amphioxiformes</taxon>
        <taxon>Branchiostomatidae</taxon>
        <taxon>Branchiostoma</taxon>
    </lineage>
</organism>
<evidence type="ECO:0000313" key="2">
    <source>
        <dbReference type="Proteomes" id="UP000838412"/>
    </source>
</evidence>
<name>A0A8J9Z640_BRALA</name>
<keyword evidence="2" id="KW-1185">Reference proteome</keyword>
<accession>A0A8J9Z640</accession>
<gene>
    <name evidence="1" type="primary">Hypp8050</name>
    <name evidence="1" type="ORF">BLAG_LOCUS9425</name>
</gene>
<protein>
    <submittedName>
        <fullName evidence="1">Hypp8050 protein</fullName>
    </submittedName>
</protein>
<reference evidence="1" key="1">
    <citation type="submission" date="2022-01" db="EMBL/GenBank/DDBJ databases">
        <authorList>
            <person name="Braso-Vives M."/>
        </authorList>
    </citation>
    <scope>NUCLEOTIDE SEQUENCE</scope>
</reference>
<dbReference type="AlphaFoldDB" id="A0A8J9Z640"/>
<dbReference type="EMBL" id="OV696701">
    <property type="protein sequence ID" value="CAH1247893.1"/>
    <property type="molecule type" value="Genomic_DNA"/>
</dbReference>
<evidence type="ECO:0000313" key="1">
    <source>
        <dbReference type="EMBL" id="CAH1247893.1"/>
    </source>
</evidence>